<dbReference type="AlphaFoldDB" id="A0A0K1Q6R2"/>
<evidence type="ECO:0000313" key="3">
    <source>
        <dbReference type="EMBL" id="AKV01404.1"/>
    </source>
</evidence>
<dbReference type="STRING" id="1391654.AKJ09_08067"/>
<evidence type="ECO:0000256" key="1">
    <source>
        <dbReference type="SAM" id="Phobius"/>
    </source>
</evidence>
<keyword evidence="1" id="KW-0472">Membrane</keyword>
<reference evidence="3 4" key="1">
    <citation type="submission" date="2015-08" db="EMBL/GenBank/DDBJ databases">
        <authorList>
            <person name="Babu N.S."/>
            <person name="Beckwith C.J."/>
            <person name="Beseler K.G."/>
            <person name="Brison A."/>
            <person name="Carone J.V."/>
            <person name="Caskin T.P."/>
            <person name="Diamond M."/>
            <person name="Durham M.E."/>
            <person name="Foxe J.M."/>
            <person name="Go M."/>
            <person name="Henderson B.A."/>
            <person name="Jones I.B."/>
            <person name="McGettigan J.A."/>
            <person name="Micheletti S.J."/>
            <person name="Nasrallah M.E."/>
            <person name="Ortiz D."/>
            <person name="Piller C.R."/>
            <person name="Privatt S.R."/>
            <person name="Schneider S.L."/>
            <person name="Sharp S."/>
            <person name="Smith T.C."/>
            <person name="Stanton J.D."/>
            <person name="Ullery H.E."/>
            <person name="Wilson R.J."/>
            <person name="Serrano M.G."/>
            <person name="Buck G."/>
            <person name="Lee V."/>
            <person name="Wang Y."/>
            <person name="Carvalho R."/>
            <person name="Voegtly L."/>
            <person name="Shi R."/>
            <person name="Duckworth R."/>
            <person name="Johnson A."/>
            <person name="Loviza R."/>
            <person name="Walstead R."/>
            <person name="Shah Z."/>
            <person name="Kiflezghi M."/>
            <person name="Wade K."/>
            <person name="Ball S.L."/>
            <person name="Bradley K.W."/>
            <person name="Asai D.J."/>
            <person name="Bowman C.A."/>
            <person name="Russell D.A."/>
            <person name="Pope W.H."/>
            <person name="Jacobs-Sera D."/>
            <person name="Hendrix R.W."/>
            <person name="Hatfull G.F."/>
        </authorList>
    </citation>
    <scope>NUCLEOTIDE SEQUENCE [LARGE SCALE GENOMIC DNA]</scope>
    <source>
        <strain evidence="3 4">DSM 27648</strain>
    </source>
</reference>
<proteinExistence type="predicted"/>
<gene>
    <name evidence="3" type="ORF">AKJ09_08067</name>
</gene>
<keyword evidence="1" id="KW-0812">Transmembrane</keyword>
<accession>A0A0K1Q6R2</accession>
<feature type="signal peptide" evidence="2">
    <location>
        <begin position="1"/>
        <end position="27"/>
    </location>
</feature>
<keyword evidence="2" id="KW-0732">Signal</keyword>
<organism evidence="3 4">
    <name type="scientific">Labilithrix luteola</name>
    <dbReference type="NCBI Taxonomy" id="1391654"/>
    <lineage>
        <taxon>Bacteria</taxon>
        <taxon>Pseudomonadati</taxon>
        <taxon>Myxococcota</taxon>
        <taxon>Polyangia</taxon>
        <taxon>Polyangiales</taxon>
        <taxon>Labilitrichaceae</taxon>
        <taxon>Labilithrix</taxon>
    </lineage>
</organism>
<evidence type="ECO:0000313" key="4">
    <source>
        <dbReference type="Proteomes" id="UP000064967"/>
    </source>
</evidence>
<protein>
    <submittedName>
        <fullName evidence="3">Uncharacterized protein</fullName>
    </submittedName>
</protein>
<dbReference type="Proteomes" id="UP000064967">
    <property type="component" value="Chromosome"/>
</dbReference>
<feature type="transmembrane region" description="Helical" evidence="1">
    <location>
        <begin position="362"/>
        <end position="381"/>
    </location>
</feature>
<dbReference type="KEGG" id="llu:AKJ09_08067"/>
<keyword evidence="4" id="KW-1185">Reference proteome</keyword>
<keyword evidence="1" id="KW-1133">Transmembrane helix</keyword>
<dbReference type="EMBL" id="CP012333">
    <property type="protein sequence ID" value="AKV01404.1"/>
    <property type="molecule type" value="Genomic_DNA"/>
</dbReference>
<name>A0A0K1Q6R2_9BACT</name>
<sequence>MYHFVFRHVAATLAAVFLFLAPAMARAASLALAPGYSGNPPSLPRIGATEGAPILEKRPAGFEPEGVSRQDCLDDQRIRFPLVLGDAAADARFEAWATTGTDCSETATRESAARTCWRVAEHIALTTNPIVDIPVRAILSGVSPNSAAAPVATADVCGKVDLTNITVQFLYFDPGAVSSPTAKLAFTIRADTIGPPAPAGVEALPGNQRLRVSWGTIGDGGLVSLRGVDVYCAEPSSNGDGGGDGGADASPNLGCAASSLAGGDGGARIPDNAFDEKFLCSMITGNTAGPVIVDRIDGQPLVNGTNYAVAVAATDVFGNIGPLSSVVCAMPEQTYDFWTDYKEAGGSAGDGGCAVGSRAMPGSFGICGASGGLAGLAVMVLRRRSRARRRIP</sequence>
<evidence type="ECO:0000256" key="2">
    <source>
        <dbReference type="SAM" id="SignalP"/>
    </source>
</evidence>
<feature type="chain" id="PRO_5005466701" evidence="2">
    <location>
        <begin position="28"/>
        <end position="392"/>
    </location>
</feature>